<dbReference type="SUPFAM" id="SSF52047">
    <property type="entry name" value="RNI-like"/>
    <property type="match status" value="2"/>
</dbReference>
<evidence type="ECO:0000313" key="2">
    <source>
        <dbReference type="Proteomes" id="UP001201812"/>
    </source>
</evidence>
<dbReference type="Proteomes" id="UP001201812">
    <property type="component" value="Unassembled WGS sequence"/>
</dbReference>
<dbReference type="GO" id="GO:0031146">
    <property type="term" value="P:SCF-dependent proteasomal ubiquitin-dependent protein catabolic process"/>
    <property type="evidence" value="ECO:0007669"/>
    <property type="project" value="TreeGrafter"/>
</dbReference>
<dbReference type="EMBL" id="JAKKPZ010000066">
    <property type="protein sequence ID" value="KAI1704549.1"/>
    <property type="molecule type" value="Genomic_DNA"/>
</dbReference>
<proteinExistence type="predicted"/>
<keyword evidence="2" id="KW-1185">Reference proteome</keyword>
<dbReference type="Gene3D" id="3.80.10.10">
    <property type="entry name" value="Ribonuclease Inhibitor"/>
    <property type="match status" value="2"/>
</dbReference>
<reference evidence="1" key="1">
    <citation type="submission" date="2022-01" db="EMBL/GenBank/DDBJ databases">
        <title>Genome Sequence Resource for Two Populations of Ditylenchus destructor, the Migratory Endoparasitic Phytonematode.</title>
        <authorList>
            <person name="Zhang H."/>
            <person name="Lin R."/>
            <person name="Xie B."/>
        </authorList>
    </citation>
    <scope>NUCLEOTIDE SEQUENCE</scope>
    <source>
        <strain evidence="1">BazhouSP</strain>
    </source>
</reference>
<dbReference type="SMART" id="SM00367">
    <property type="entry name" value="LRR_CC"/>
    <property type="match status" value="5"/>
</dbReference>
<dbReference type="Pfam" id="PF13516">
    <property type="entry name" value="LRR_6"/>
    <property type="match status" value="2"/>
</dbReference>
<protein>
    <submittedName>
        <fullName evidence="1">F-box/LRR-repeat protein 4</fullName>
    </submittedName>
</protein>
<name>A0AAD4MXJ6_9BILA</name>
<dbReference type="PANTHER" id="PTHR13318:SF246">
    <property type="entry name" value="F-BOX DOMAIN-CONTAINING PROTEIN"/>
    <property type="match status" value="1"/>
</dbReference>
<organism evidence="1 2">
    <name type="scientific">Ditylenchus destructor</name>
    <dbReference type="NCBI Taxonomy" id="166010"/>
    <lineage>
        <taxon>Eukaryota</taxon>
        <taxon>Metazoa</taxon>
        <taxon>Ecdysozoa</taxon>
        <taxon>Nematoda</taxon>
        <taxon>Chromadorea</taxon>
        <taxon>Rhabditida</taxon>
        <taxon>Tylenchina</taxon>
        <taxon>Tylenchomorpha</taxon>
        <taxon>Sphaerularioidea</taxon>
        <taxon>Anguinidae</taxon>
        <taxon>Anguininae</taxon>
        <taxon>Ditylenchus</taxon>
    </lineage>
</organism>
<comment type="caution">
    <text evidence="1">The sequence shown here is derived from an EMBL/GenBank/DDBJ whole genome shotgun (WGS) entry which is preliminary data.</text>
</comment>
<dbReference type="PANTHER" id="PTHR13318">
    <property type="entry name" value="PARTNER OF PAIRED, ISOFORM B-RELATED"/>
    <property type="match status" value="1"/>
</dbReference>
<dbReference type="GO" id="GO:0019005">
    <property type="term" value="C:SCF ubiquitin ligase complex"/>
    <property type="evidence" value="ECO:0007669"/>
    <property type="project" value="TreeGrafter"/>
</dbReference>
<gene>
    <name evidence="1" type="ORF">DdX_14183</name>
</gene>
<accession>A0AAD4MXJ6</accession>
<dbReference type="AlphaFoldDB" id="A0AAD4MXJ6"/>
<dbReference type="InterPro" id="IPR032675">
    <property type="entry name" value="LRR_dom_sf"/>
</dbReference>
<dbReference type="InterPro" id="IPR006553">
    <property type="entry name" value="Leu-rich_rpt_Cys-con_subtyp"/>
</dbReference>
<dbReference type="InterPro" id="IPR001611">
    <property type="entry name" value="Leu-rich_rpt"/>
</dbReference>
<evidence type="ECO:0000313" key="1">
    <source>
        <dbReference type="EMBL" id="KAI1704549.1"/>
    </source>
</evidence>
<sequence>MVKSLFDLSLAEVCRHSLCEDLAFLPCDCKQRLLEFFASHDQINTKKCISLMSSPMFGCNLTRIYFYLSDQLTDEILEALTTYSQNLEQVTIIECPQITDQGIISATIHQRRLGRLELRCLYKITSQALKFLKSPYLHSVDLSGCSQIDSEGIFFLVFNNPSIRHLCLNHCRGLDDQALYDIAHCIGENLNQLELDFLHNSKMMERGPAIYNLSQRCPNIAHLSLCRFFGDSQSEDELEEPNSQIEYRIEGLRLREVDLYGNYFTTLPMLPPTIRSIRLSVTGQENVLDMVSRLTAQRHLITIHLQLVCLEEDARSIENANTFLCHFIPHLGSKITRLHVTVHRLVDTALSLITQSIPNLCHLALDVTHVSPYHLRRLFSGGIYSQGARLRSLKLSRLRITYRALFAIGRGARSLIDLETSYMPCVDDRFLVLLAENCKQLSSVNFNGCKFVTDKGMAALARNCLLKEVRIRGTACTDKSIYVISQFCGEIEWIAHTDFSGRPKISDKALKSLRDACIQRVIC</sequence>